<reference evidence="2 3" key="2">
    <citation type="submission" date="2018-10" db="EMBL/GenBank/DDBJ databases">
        <authorList>
            <consortium name="Pathogen Informatics"/>
        </authorList>
    </citation>
    <scope>NUCLEOTIDE SEQUENCE [LARGE SCALE GENOMIC DNA]</scope>
</reference>
<dbReference type="OrthoDB" id="5562028at2759"/>
<protein>
    <submittedName>
        <fullName evidence="4">Ragulator complex protein LAMTOR1</fullName>
    </submittedName>
</protein>
<gene>
    <name evidence="2" type="ORF">EVEC_LOCUS7972</name>
</gene>
<evidence type="ECO:0000313" key="2">
    <source>
        <dbReference type="EMBL" id="VDD93221.1"/>
    </source>
</evidence>
<dbReference type="AlphaFoldDB" id="A0A0N4VD22"/>
<proteinExistence type="predicted"/>
<accession>A0A0N4VD22</accession>
<dbReference type="WBParaSite" id="EVEC_0000848801-mRNA-1">
    <property type="protein sequence ID" value="EVEC_0000848801-mRNA-1"/>
    <property type="gene ID" value="EVEC_0000848801"/>
</dbReference>
<dbReference type="EMBL" id="UXUI01009190">
    <property type="protein sequence ID" value="VDD93221.1"/>
    <property type="molecule type" value="Genomic_DNA"/>
</dbReference>
<dbReference type="Proteomes" id="UP000274131">
    <property type="component" value="Unassembled WGS sequence"/>
</dbReference>
<organism evidence="4">
    <name type="scientific">Enterobius vermicularis</name>
    <name type="common">Human pinworm</name>
    <dbReference type="NCBI Taxonomy" id="51028"/>
    <lineage>
        <taxon>Eukaryota</taxon>
        <taxon>Metazoa</taxon>
        <taxon>Ecdysozoa</taxon>
        <taxon>Nematoda</taxon>
        <taxon>Chromadorea</taxon>
        <taxon>Rhabditida</taxon>
        <taxon>Spirurina</taxon>
        <taxon>Oxyuridomorpha</taxon>
        <taxon>Oxyuroidea</taxon>
        <taxon>Oxyuridae</taxon>
        <taxon>Enterobius</taxon>
    </lineage>
</organism>
<sequence length="201" mass="22602">MKVTALFMKVCCCEGEYSDDERMLINDEEECETNIMSSRGRTSRESLTNTWAPGPANNSVQGTPVTRNIQADNEEEQMLRQIIDATRQNIVVIGNTNDLAPNNEEIARAKQYHDIVKQHDSRLWKLHPPSSDDVDLCGLKDNGDHFLETLCCDPLSAEQVAAFKDLTRQLSEAVASGMQIQHKQDIIVHMPLDDNVTDEES</sequence>
<reference evidence="4" key="1">
    <citation type="submission" date="2017-02" db="UniProtKB">
        <authorList>
            <consortium name="WormBaseParasite"/>
        </authorList>
    </citation>
    <scope>IDENTIFICATION</scope>
</reference>
<evidence type="ECO:0000313" key="3">
    <source>
        <dbReference type="Proteomes" id="UP000274131"/>
    </source>
</evidence>
<evidence type="ECO:0000313" key="4">
    <source>
        <dbReference type="WBParaSite" id="EVEC_0000848801-mRNA-1"/>
    </source>
</evidence>
<feature type="region of interest" description="Disordered" evidence="1">
    <location>
        <begin position="35"/>
        <end position="58"/>
    </location>
</feature>
<name>A0A0N4VD22_ENTVE</name>
<keyword evidence="3" id="KW-1185">Reference proteome</keyword>
<evidence type="ECO:0000256" key="1">
    <source>
        <dbReference type="SAM" id="MobiDB-lite"/>
    </source>
</evidence>